<dbReference type="PANTHER" id="PTHR10434">
    <property type="entry name" value="1-ACYL-SN-GLYCEROL-3-PHOSPHATE ACYLTRANSFERASE"/>
    <property type="match status" value="1"/>
</dbReference>
<dbReference type="EMBL" id="CP009245">
    <property type="protein sequence ID" value="APT85113.1"/>
    <property type="molecule type" value="Genomic_DNA"/>
</dbReference>
<name>A0A1L7CH88_9CORY</name>
<protein>
    <submittedName>
        <fullName evidence="4">Acyl-phosphate glycerol 3-phosphate acyltransferase</fullName>
    </submittedName>
</protein>
<dbReference type="OrthoDB" id="9808424at2"/>
<keyword evidence="5" id="KW-1185">Reference proteome</keyword>
<dbReference type="SMART" id="SM00563">
    <property type="entry name" value="PlsC"/>
    <property type="match status" value="1"/>
</dbReference>
<dbReference type="SUPFAM" id="SSF69593">
    <property type="entry name" value="Glycerol-3-phosphate (1)-acyltransferase"/>
    <property type="match status" value="1"/>
</dbReference>
<reference evidence="4 5" key="1">
    <citation type="submission" date="2014-08" db="EMBL/GenBank/DDBJ databases">
        <title>Complete genome sequence of Corynebacterium aquilae S-613T(T) (=DSM 44791(T)), isolated from the choana of a healthy golden eagle.</title>
        <authorList>
            <person name="Ruckert C."/>
            <person name="Albersmeier A."/>
            <person name="Winkler A."/>
            <person name="Kalinowski J."/>
        </authorList>
    </citation>
    <scope>NUCLEOTIDE SEQUENCE [LARGE SCALE GENOMIC DNA]</scope>
    <source>
        <strain evidence="4 5">S-613</strain>
    </source>
</reference>
<evidence type="ECO:0000313" key="4">
    <source>
        <dbReference type="EMBL" id="APT85113.1"/>
    </source>
</evidence>
<dbReference type="CDD" id="cd07989">
    <property type="entry name" value="LPLAT_AGPAT-like"/>
    <property type="match status" value="1"/>
</dbReference>
<feature type="domain" description="Phospholipid/glycerol acyltransferase" evidence="3">
    <location>
        <begin position="38"/>
        <end position="157"/>
    </location>
</feature>
<dbReference type="InterPro" id="IPR002123">
    <property type="entry name" value="Plipid/glycerol_acylTrfase"/>
</dbReference>
<organism evidence="4 5">
    <name type="scientific">Corynebacterium aquilae DSM 44791</name>
    <dbReference type="NCBI Taxonomy" id="1431546"/>
    <lineage>
        <taxon>Bacteria</taxon>
        <taxon>Bacillati</taxon>
        <taxon>Actinomycetota</taxon>
        <taxon>Actinomycetes</taxon>
        <taxon>Mycobacteriales</taxon>
        <taxon>Corynebacteriaceae</taxon>
        <taxon>Corynebacterium</taxon>
    </lineage>
</organism>
<keyword evidence="2 4" id="KW-0012">Acyltransferase</keyword>
<evidence type="ECO:0000313" key="5">
    <source>
        <dbReference type="Proteomes" id="UP000185478"/>
    </source>
</evidence>
<dbReference type="STRING" id="1431546.CAQU_08570"/>
<keyword evidence="1 4" id="KW-0808">Transferase</keyword>
<evidence type="ECO:0000256" key="2">
    <source>
        <dbReference type="ARBA" id="ARBA00023315"/>
    </source>
</evidence>
<dbReference type="PANTHER" id="PTHR10434:SF11">
    <property type="entry name" value="1-ACYL-SN-GLYCEROL-3-PHOSPHATE ACYLTRANSFERASE"/>
    <property type="match status" value="1"/>
</dbReference>
<dbReference type="Pfam" id="PF01553">
    <property type="entry name" value="Acyltransferase"/>
    <property type="match status" value="1"/>
</dbReference>
<evidence type="ECO:0000259" key="3">
    <source>
        <dbReference type="SMART" id="SM00563"/>
    </source>
</evidence>
<proteinExistence type="predicted"/>
<evidence type="ECO:0000256" key="1">
    <source>
        <dbReference type="ARBA" id="ARBA00022679"/>
    </source>
</evidence>
<sequence>MHNKWYWVFKNILFGPALRVYNRPEITGLSNLPSSGPAILASNHQSVMDSFYLPLLVSRQITFLAKSEYFTGTGFVGALQRWFFTSVGQVPIERGNESAAKDALDAAEKVLAKGDVLGIYPEGTRSPDGRIYKAKTGMARIALNTGAPIVPVAMFGSRKANPIGSWIVRPAKVRIALGAPIDPIAYVESKGLDPASREAQRALADHVQRILTDMTGNEYVDMYAADVKAHLAQGLGYPEGAEPSSLS</sequence>
<dbReference type="GO" id="GO:0006654">
    <property type="term" value="P:phosphatidic acid biosynthetic process"/>
    <property type="evidence" value="ECO:0007669"/>
    <property type="project" value="TreeGrafter"/>
</dbReference>
<dbReference type="AlphaFoldDB" id="A0A1L7CH88"/>
<dbReference type="RefSeq" id="WP_075726855.1">
    <property type="nucleotide sequence ID" value="NZ_CP009245.1"/>
</dbReference>
<dbReference type="GO" id="GO:0003841">
    <property type="term" value="F:1-acylglycerol-3-phosphate O-acyltransferase activity"/>
    <property type="evidence" value="ECO:0007669"/>
    <property type="project" value="TreeGrafter"/>
</dbReference>
<dbReference type="KEGG" id="caqu:CAQU_08570"/>
<accession>A0A1L7CH88</accession>
<dbReference type="Proteomes" id="UP000185478">
    <property type="component" value="Chromosome"/>
</dbReference>
<gene>
    <name evidence="4" type="ORF">CAQU_08570</name>
</gene>
<dbReference type="GO" id="GO:0005886">
    <property type="term" value="C:plasma membrane"/>
    <property type="evidence" value="ECO:0007669"/>
    <property type="project" value="TreeGrafter"/>
</dbReference>